<dbReference type="PANTHER" id="PTHR23161:SF2">
    <property type="entry name" value="PROTEIN CIP2A"/>
    <property type="match status" value="1"/>
</dbReference>
<accession>A0A067RHM7</accession>
<evidence type="ECO:0000313" key="4">
    <source>
        <dbReference type="Proteomes" id="UP000027135"/>
    </source>
</evidence>
<evidence type="ECO:0000313" key="3">
    <source>
        <dbReference type="EMBL" id="KDR18672.1"/>
    </source>
</evidence>
<name>A0A067RHM7_ZOONE</name>
<protein>
    <submittedName>
        <fullName evidence="3">Protein CIP2A</fullName>
    </submittedName>
</protein>
<dbReference type="FunCoup" id="A0A067RHM7">
    <property type="interactions" value="401"/>
</dbReference>
<dbReference type="InterPro" id="IPR042510">
    <property type="entry name" value="CIP2A"/>
</dbReference>
<dbReference type="AlphaFoldDB" id="A0A067RHM7"/>
<keyword evidence="1" id="KW-0175">Coiled coil</keyword>
<dbReference type="eggNOG" id="ENOG502QVNV">
    <property type="taxonomic scope" value="Eukaryota"/>
</dbReference>
<dbReference type="OMA" id="HHVQSTE"/>
<dbReference type="SUPFAM" id="SSF57997">
    <property type="entry name" value="Tropomyosin"/>
    <property type="match status" value="1"/>
</dbReference>
<dbReference type="Gene3D" id="1.10.287.2610">
    <property type="match status" value="1"/>
</dbReference>
<keyword evidence="4" id="KW-1185">Reference proteome</keyword>
<dbReference type="InterPro" id="IPR016024">
    <property type="entry name" value="ARM-type_fold"/>
</dbReference>
<dbReference type="OrthoDB" id="73401at2759"/>
<proteinExistence type="predicted"/>
<gene>
    <name evidence="3" type="ORF">L798_07523</name>
</gene>
<evidence type="ECO:0000259" key="2">
    <source>
        <dbReference type="Pfam" id="PF21044"/>
    </source>
</evidence>
<organism evidence="3 4">
    <name type="scientific">Zootermopsis nevadensis</name>
    <name type="common">Dampwood termite</name>
    <dbReference type="NCBI Taxonomy" id="136037"/>
    <lineage>
        <taxon>Eukaryota</taxon>
        <taxon>Metazoa</taxon>
        <taxon>Ecdysozoa</taxon>
        <taxon>Arthropoda</taxon>
        <taxon>Hexapoda</taxon>
        <taxon>Insecta</taxon>
        <taxon>Pterygota</taxon>
        <taxon>Neoptera</taxon>
        <taxon>Polyneoptera</taxon>
        <taxon>Dictyoptera</taxon>
        <taxon>Blattodea</taxon>
        <taxon>Blattoidea</taxon>
        <taxon>Termitoidae</taxon>
        <taxon>Termopsidae</taxon>
        <taxon>Zootermopsis</taxon>
    </lineage>
</organism>
<sequence>MCIMEKYQNMKAFIGSALEYSRHHTEKTSSSLQRHLQILGVTSDMSVFDPGNGVAAEFYVSLHELMSALEPKSGLLWCAIGVLQHACHNPVARRALVHTYRFVPILSRLLDSNLIQEKRTRVLQLLQELTYGVKISWQEAHLPRLISTLTSWIVSAEKDVINLSLGVLVNLCYKNFPAVYTLMRSVDSKQFLRTILKLQNDDVNTRVQVCKLIIILEHVSGEIPDTDILNFVNVAFSTVTDAFKSHNIFLLRHMVDFFKDVQENPHFRSVLLTYDSFPTDTEQLLQLLHNDAAEAECVGIFLEFLNCLVTLQVTGFNRLYPRLVTVAMQWTHTVLACTQSLSLICSVSANVRHGCEDEVQQHVTAQLEQGLLVLLHVLDVEDEENSCMNSETCNQVTAMFRLLQEMSKTPSLRQKILLSLKQQVIQRVLQPLFSVESQDRKHSFPSEVTSLYVHAVDLISDLAPHDGQWLKLYSDVLQHKQVQMVLAIALYMGEEDIKRRVLMLTGTVGFPAECVSLLAKSLSDLEPLVLASSTSGMGKADANVENVCGSRQHEMMPLLSLVQEGRLDNFIAKLEEALERSEIRDISTSAVMELYEYKLAAIGHSERALQASLEAANSHSTHLNHRLAQMSAEASRLRQLLYHNQQCLEGLQEEKQAFVCRMEAAQVVAEQEHKKHVTEMKAKQRLLCELSAAIEELKTTVATKEEELSLTKQRLDAMNRQIEEVQSQLTLVEQKYKDQQSKNSELTRTLSKLEERIAKRDRIIEEIGQKKENMQKTIQNLEMELTNYRMLCKAQEKNIMEKEAEISTTQQQLGELQRIREAIFAISGGKKKMDK</sequence>
<dbReference type="SUPFAM" id="SSF48371">
    <property type="entry name" value="ARM repeat"/>
    <property type="match status" value="1"/>
</dbReference>
<dbReference type="EMBL" id="KK852678">
    <property type="protein sequence ID" value="KDR18672.1"/>
    <property type="molecule type" value="Genomic_DNA"/>
</dbReference>
<dbReference type="PANTHER" id="PTHR23161">
    <property type="entry name" value="PROTEIN CIP2A"/>
    <property type="match status" value="1"/>
</dbReference>
<feature type="domain" description="CIP2A N-terminal" evidence="2">
    <location>
        <begin position="26"/>
        <end position="307"/>
    </location>
</feature>
<reference evidence="3 4" key="1">
    <citation type="journal article" date="2014" name="Nat. Commun.">
        <title>Molecular traces of alternative social organization in a termite genome.</title>
        <authorList>
            <person name="Terrapon N."/>
            <person name="Li C."/>
            <person name="Robertson H.M."/>
            <person name="Ji L."/>
            <person name="Meng X."/>
            <person name="Booth W."/>
            <person name="Chen Z."/>
            <person name="Childers C.P."/>
            <person name="Glastad K.M."/>
            <person name="Gokhale K."/>
            <person name="Gowin J."/>
            <person name="Gronenberg W."/>
            <person name="Hermansen R.A."/>
            <person name="Hu H."/>
            <person name="Hunt B.G."/>
            <person name="Huylmans A.K."/>
            <person name="Khalil S.M."/>
            <person name="Mitchell R.D."/>
            <person name="Munoz-Torres M.C."/>
            <person name="Mustard J.A."/>
            <person name="Pan H."/>
            <person name="Reese J.T."/>
            <person name="Scharf M.E."/>
            <person name="Sun F."/>
            <person name="Vogel H."/>
            <person name="Xiao J."/>
            <person name="Yang W."/>
            <person name="Yang Z."/>
            <person name="Yang Z."/>
            <person name="Zhou J."/>
            <person name="Zhu J."/>
            <person name="Brent C.S."/>
            <person name="Elsik C.G."/>
            <person name="Goodisman M.A."/>
            <person name="Liberles D.A."/>
            <person name="Roe R.M."/>
            <person name="Vargo E.L."/>
            <person name="Vilcinskas A."/>
            <person name="Wang J."/>
            <person name="Bornberg-Bauer E."/>
            <person name="Korb J."/>
            <person name="Zhang G."/>
            <person name="Liebig J."/>
        </authorList>
    </citation>
    <scope>NUCLEOTIDE SEQUENCE [LARGE SCALE GENOMIC DNA]</scope>
    <source>
        <tissue evidence="3">Whole organism</tissue>
    </source>
</reference>
<dbReference type="Pfam" id="PF21044">
    <property type="entry name" value="CIP2A_N"/>
    <property type="match status" value="1"/>
</dbReference>
<dbReference type="InParanoid" id="A0A067RHM7"/>
<dbReference type="InterPro" id="IPR011989">
    <property type="entry name" value="ARM-like"/>
</dbReference>
<feature type="coiled-coil region" evidence="1">
    <location>
        <begin position="694"/>
        <end position="819"/>
    </location>
</feature>
<dbReference type="InterPro" id="IPR048701">
    <property type="entry name" value="CIP2A_N"/>
</dbReference>
<evidence type="ECO:0000256" key="1">
    <source>
        <dbReference type="SAM" id="Coils"/>
    </source>
</evidence>
<dbReference type="STRING" id="136037.A0A067RHM7"/>
<dbReference type="Gene3D" id="1.25.10.10">
    <property type="entry name" value="Leucine-rich Repeat Variant"/>
    <property type="match status" value="1"/>
</dbReference>
<dbReference type="Proteomes" id="UP000027135">
    <property type="component" value="Unassembled WGS sequence"/>
</dbReference>